<reference evidence="2" key="1">
    <citation type="submission" date="2020-04" db="EMBL/GenBank/DDBJ databases">
        <authorList>
            <person name="Sombolestani A."/>
        </authorList>
    </citation>
    <scope>NUCLEOTIDE SEQUENCE</scope>
    <source>
        <strain evidence="2">R71697</strain>
    </source>
</reference>
<dbReference type="Gene3D" id="3.55.50.30">
    <property type="match status" value="1"/>
</dbReference>
<reference evidence="2" key="2">
    <citation type="submission" date="2020-11" db="EMBL/GenBank/DDBJ databases">
        <title>Description of novel Gluconobacter species.</title>
        <authorList>
            <person name="Cleenwerck I."/>
            <person name="Cnockaert M."/>
            <person name="Borremans W."/>
            <person name="Wieme A.D."/>
            <person name="De Vuyst L."/>
            <person name="Vandamme P."/>
        </authorList>
    </citation>
    <scope>NUCLEOTIDE SEQUENCE</scope>
    <source>
        <strain evidence="2">R71697</strain>
    </source>
</reference>
<evidence type="ECO:0000259" key="1">
    <source>
        <dbReference type="Pfam" id="PF16220"/>
    </source>
</evidence>
<dbReference type="PANTHER" id="PTHR30273">
    <property type="entry name" value="PERIPLASMIC SIGNAL SENSOR AND SIGMA FACTOR ACTIVATOR FECR-RELATED"/>
    <property type="match status" value="1"/>
</dbReference>
<dbReference type="InterPro" id="IPR012373">
    <property type="entry name" value="Ferrdict_sens_TM"/>
</dbReference>
<dbReference type="Proteomes" id="UP000661006">
    <property type="component" value="Unassembled WGS sequence"/>
</dbReference>
<dbReference type="Pfam" id="PF16220">
    <property type="entry name" value="DUF4880"/>
    <property type="match status" value="1"/>
</dbReference>
<proteinExistence type="predicted"/>
<protein>
    <submittedName>
        <fullName evidence="2">DUF4880 domain-containing protein</fullName>
    </submittedName>
</protein>
<dbReference type="AlphaFoldDB" id="A0A9Q2FL82"/>
<dbReference type="EMBL" id="JABCQN010000003">
    <property type="protein sequence ID" value="MBF0870939.1"/>
    <property type="molecule type" value="Genomic_DNA"/>
</dbReference>
<evidence type="ECO:0000313" key="3">
    <source>
        <dbReference type="Proteomes" id="UP000661006"/>
    </source>
</evidence>
<evidence type="ECO:0000313" key="2">
    <source>
        <dbReference type="EMBL" id="MBF0870939.1"/>
    </source>
</evidence>
<gene>
    <name evidence="2" type="ORF">HKD32_08775</name>
</gene>
<dbReference type="PIRSF" id="PIRSF018266">
    <property type="entry name" value="FecR"/>
    <property type="match status" value="1"/>
</dbReference>
<dbReference type="RefSeq" id="WP_194257855.1">
    <property type="nucleotide sequence ID" value="NZ_JABCQN010000003.1"/>
</dbReference>
<dbReference type="PANTHER" id="PTHR30273:SF2">
    <property type="entry name" value="PROTEIN FECR"/>
    <property type="match status" value="1"/>
</dbReference>
<comment type="caution">
    <text evidence="2">The sequence shown here is derived from an EMBL/GenBank/DDBJ whole genome shotgun (WGS) entry which is preliminary data.</text>
</comment>
<sequence length="312" mass="35004">MIPSENLLATRERAAEWIARLHADNCTDNDRAEFVQWIRGDSCRADAVELLTDYWELGGGVQTKDILQTFTAPDARSGKTRRRVLLALASVGTVALFPVNRSAKASRILQTPVGRTLRISLPDYGSCLLDSGSRMTLSEDGNRARLDQGQVLLSPGSRKTFRLSARNITVYLPEQTSTNIRSDNSCTDITAVRGHILLSKGTASSTDVWIRTGQRLRILKNGRMSVDYPNMESLLSWQTGRLIFRNTPLLDAISQIQRYTPRKITIASPTLENLKLSGIYFVSQGDMFLRMLPRLLPVRLQEQGNHYMLRPL</sequence>
<name>A0A9Q2FL82_GLUJA</name>
<feature type="domain" description="FecR N-terminal" evidence="1">
    <location>
        <begin position="12"/>
        <end position="41"/>
    </location>
</feature>
<organism evidence="2 3">
    <name type="scientific">Gluconobacter japonicus</name>
    <dbReference type="NCBI Taxonomy" id="376620"/>
    <lineage>
        <taxon>Bacteria</taxon>
        <taxon>Pseudomonadati</taxon>
        <taxon>Pseudomonadota</taxon>
        <taxon>Alphaproteobacteria</taxon>
        <taxon>Acetobacterales</taxon>
        <taxon>Acetobacteraceae</taxon>
        <taxon>Gluconobacter</taxon>
    </lineage>
</organism>
<dbReference type="InterPro" id="IPR032623">
    <property type="entry name" value="FecR_N"/>
</dbReference>
<dbReference type="GO" id="GO:0016989">
    <property type="term" value="F:sigma factor antagonist activity"/>
    <property type="evidence" value="ECO:0007669"/>
    <property type="project" value="TreeGrafter"/>
</dbReference>
<accession>A0A9Q2FL82</accession>
<dbReference type="GeneID" id="81474790"/>